<dbReference type="OrthoDB" id="2175353at2759"/>
<evidence type="ECO:0000313" key="3">
    <source>
        <dbReference type="Proteomes" id="UP000664859"/>
    </source>
</evidence>
<dbReference type="AlphaFoldDB" id="A0A835YP04"/>
<comment type="caution">
    <text evidence="2">The sequence shown here is derived from an EMBL/GenBank/DDBJ whole genome shotgun (WGS) entry which is preliminary data.</text>
</comment>
<keyword evidence="1" id="KW-1133">Transmembrane helix</keyword>
<protein>
    <submittedName>
        <fullName evidence="2">Uncharacterized protein</fullName>
    </submittedName>
</protein>
<keyword evidence="1" id="KW-0812">Transmembrane</keyword>
<evidence type="ECO:0000256" key="1">
    <source>
        <dbReference type="SAM" id="Phobius"/>
    </source>
</evidence>
<organism evidence="2 3">
    <name type="scientific">Tribonema minus</name>
    <dbReference type="NCBI Taxonomy" id="303371"/>
    <lineage>
        <taxon>Eukaryota</taxon>
        <taxon>Sar</taxon>
        <taxon>Stramenopiles</taxon>
        <taxon>Ochrophyta</taxon>
        <taxon>PX clade</taxon>
        <taxon>Xanthophyceae</taxon>
        <taxon>Tribonematales</taxon>
        <taxon>Tribonemataceae</taxon>
        <taxon>Tribonema</taxon>
    </lineage>
</organism>
<gene>
    <name evidence="2" type="ORF">JKP88DRAFT_350502</name>
</gene>
<dbReference type="EMBL" id="JAFCMP010000519">
    <property type="protein sequence ID" value="KAG5178018.1"/>
    <property type="molecule type" value="Genomic_DNA"/>
</dbReference>
<evidence type="ECO:0000313" key="2">
    <source>
        <dbReference type="EMBL" id="KAG5178018.1"/>
    </source>
</evidence>
<name>A0A835YP04_9STRA</name>
<accession>A0A835YP04</accession>
<keyword evidence="1" id="KW-0472">Membrane</keyword>
<sequence>MADLEAADPQPVPEALPEAVAIVTEPMSVEPLTGLQPALALRVPRSTSTRLFIVMRVLDNFSRGRPLNAQNRDMMDDRPGMWRSLRTAAPPQLQLRGITDSEWRAWLERFEAEVQSQHVAGGGLGFLCVWLTVIGIPYLFYVSTRYQRAVAAWLTAINEELFEPRGMYATTQTVTLNFQVRKHDGKVTYGAGELGESSWLVIALNPQEAAVLRAEPHLWETRESSAAAPYVGGLSGGLVNMYPEVDFCTKTWCCIGWPRII</sequence>
<feature type="transmembrane region" description="Helical" evidence="1">
    <location>
        <begin position="119"/>
        <end position="141"/>
    </location>
</feature>
<dbReference type="Proteomes" id="UP000664859">
    <property type="component" value="Unassembled WGS sequence"/>
</dbReference>
<reference evidence="2" key="1">
    <citation type="submission" date="2021-02" db="EMBL/GenBank/DDBJ databases">
        <title>First Annotated Genome of the Yellow-green Alga Tribonema minus.</title>
        <authorList>
            <person name="Mahan K.M."/>
        </authorList>
    </citation>
    <scope>NUCLEOTIDE SEQUENCE</scope>
    <source>
        <strain evidence="2">UTEX B ZZ1240</strain>
    </source>
</reference>
<proteinExistence type="predicted"/>
<keyword evidence="3" id="KW-1185">Reference proteome</keyword>